<organism evidence="2 3">
    <name type="scientific">Adiantum capillus-veneris</name>
    <name type="common">Maidenhair fern</name>
    <dbReference type="NCBI Taxonomy" id="13818"/>
    <lineage>
        <taxon>Eukaryota</taxon>
        <taxon>Viridiplantae</taxon>
        <taxon>Streptophyta</taxon>
        <taxon>Embryophyta</taxon>
        <taxon>Tracheophyta</taxon>
        <taxon>Polypodiopsida</taxon>
        <taxon>Polypodiidae</taxon>
        <taxon>Polypodiales</taxon>
        <taxon>Pteridineae</taxon>
        <taxon>Pteridaceae</taxon>
        <taxon>Vittarioideae</taxon>
        <taxon>Adiantum</taxon>
    </lineage>
</organism>
<keyword evidence="3" id="KW-1185">Reference proteome</keyword>
<gene>
    <name evidence="2" type="ORF">GOP47_0020259</name>
</gene>
<evidence type="ECO:0000256" key="1">
    <source>
        <dbReference type="SAM" id="MobiDB-lite"/>
    </source>
</evidence>
<name>A0A9D4UE01_ADICA</name>
<accession>A0A9D4UE01</accession>
<dbReference type="AlphaFoldDB" id="A0A9D4UE01"/>
<feature type="region of interest" description="Disordered" evidence="1">
    <location>
        <begin position="60"/>
        <end position="95"/>
    </location>
</feature>
<protein>
    <submittedName>
        <fullName evidence="2">Uncharacterized protein</fullName>
    </submittedName>
</protein>
<dbReference type="Proteomes" id="UP000886520">
    <property type="component" value="Chromosome 19"/>
</dbReference>
<reference evidence="2" key="1">
    <citation type="submission" date="2021-01" db="EMBL/GenBank/DDBJ databases">
        <title>Adiantum capillus-veneris genome.</title>
        <authorList>
            <person name="Fang Y."/>
            <person name="Liao Q."/>
        </authorList>
    </citation>
    <scope>NUCLEOTIDE SEQUENCE</scope>
    <source>
        <strain evidence="2">H3</strain>
        <tissue evidence="2">Leaf</tissue>
    </source>
</reference>
<evidence type="ECO:0000313" key="3">
    <source>
        <dbReference type="Proteomes" id="UP000886520"/>
    </source>
</evidence>
<sequence>DAHTVDVRSLPLDSSQLPHLRPFSLPQTQKNSFALLHHSLLFLTQSPLPHSILRRVHPLTTHSHGERREGQLQAQAEGEEASLRRSHSVSSDRYRNSGSSLLLSLQAQGPQSASTHNAATLSLLRRIPINDNLSKPIPSSPGLHV</sequence>
<evidence type="ECO:0000313" key="2">
    <source>
        <dbReference type="EMBL" id="KAI5065564.1"/>
    </source>
</evidence>
<comment type="caution">
    <text evidence="2">The sequence shown here is derived from an EMBL/GenBank/DDBJ whole genome shotgun (WGS) entry which is preliminary data.</text>
</comment>
<dbReference type="EMBL" id="JABFUD020000019">
    <property type="protein sequence ID" value="KAI5065564.1"/>
    <property type="molecule type" value="Genomic_DNA"/>
</dbReference>
<feature type="non-terminal residue" evidence="2">
    <location>
        <position position="1"/>
    </location>
</feature>
<proteinExistence type="predicted"/>